<comment type="caution">
    <text evidence="2">The sequence shown here is derived from an EMBL/GenBank/DDBJ whole genome shotgun (WGS) entry which is preliminary data.</text>
</comment>
<dbReference type="InterPro" id="IPR050982">
    <property type="entry name" value="Auxin_biosynth/cation_transpt"/>
</dbReference>
<sequence length="490" mass="54083">MKTMDPSPIDGRGLPELEARLREELEFLCYPGKGWVPQREGVSDVVIIGGGMCGMVAWLALNTAGIRNVRVLDRSAEGREGPWLNYARMETLRSPKVLTGPALGHGMLTFQAWYRAQFGTEAWDALDKIPRPMWMEYLAWYRKSLDVPVENGISVDHVEPDGDLLRLTVSGSETGTILTRKLVFATGRDGTGGPNIPAFIKDLPRHLWAHSADDIDFDSLNGKRVAVIGVGASAVDNAAEALEHGAAEVRHLIRRKDMPRINKMMGIGSFGFTAGYASLPDEWRWRFMRYSFATQTPPPHGSTKRVSRHPNAYFHFGKATTRIEPQGKGAVVHFADGTSYEADFVILGTGFVIDPMARVEFGETAGEILLWQDVYEAPEDEKSVDLGKFPYLNPDFTFREKEAGTAPWLNRVYCFNYGAAASLGKVSGDIPGISEGAAWLSRSLAAQLFGEDVQAHWQAMLDYDTPELIGDEWEPSDLEGSAQSVKGRVA</sequence>
<dbReference type="Gene3D" id="3.50.50.60">
    <property type="entry name" value="FAD/NAD(P)-binding domain"/>
    <property type="match status" value="1"/>
</dbReference>
<evidence type="ECO:0000256" key="1">
    <source>
        <dbReference type="ARBA" id="ARBA00023002"/>
    </source>
</evidence>
<dbReference type="SUPFAM" id="SSF51905">
    <property type="entry name" value="FAD/NAD(P)-binding domain"/>
    <property type="match status" value="1"/>
</dbReference>
<dbReference type="PRINTS" id="PR00411">
    <property type="entry name" value="PNDRDTASEI"/>
</dbReference>
<dbReference type="AlphaFoldDB" id="A0A2G8R052"/>
<dbReference type="RefSeq" id="WP_099913514.1">
    <property type="nucleotide sequence ID" value="NZ_AWWI01000179.1"/>
</dbReference>
<organism evidence="2 3">
    <name type="scientific">Puniceibacterium antarcticum</name>
    <dbReference type="NCBI Taxonomy" id="1206336"/>
    <lineage>
        <taxon>Bacteria</taxon>
        <taxon>Pseudomonadati</taxon>
        <taxon>Pseudomonadota</taxon>
        <taxon>Alphaproteobacteria</taxon>
        <taxon>Rhodobacterales</taxon>
        <taxon>Paracoccaceae</taxon>
        <taxon>Puniceibacterium</taxon>
    </lineage>
</organism>
<keyword evidence="1" id="KW-0560">Oxidoreductase</keyword>
<evidence type="ECO:0000313" key="3">
    <source>
        <dbReference type="Proteomes" id="UP000231259"/>
    </source>
</evidence>
<dbReference type="GO" id="GO:0050660">
    <property type="term" value="F:flavin adenine dinucleotide binding"/>
    <property type="evidence" value="ECO:0007669"/>
    <property type="project" value="TreeGrafter"/>
</dbReference>
<dbReference type="Proteomes" id="UP000231259">
    <property type="component" value="Unassembled WGS sequence"/>
</dbReference>
<accession>A0A2G8R052</accession>
<evidence type="ECO:0000313" key="2">
    <source>
        <dbReference type="EMBL" id="PIL14909.1"/>
    </source>
</evidence>
<dbReference type="OrthoDB" id="8671611at2"/>
<dbReference type="GO" id="GO:0004497">
    <property type="term" value="F:monooxygenase activity"/>
    <property type="evidence" value="ECO:0007669"/>
    <property type="project" value="TreeGrafter"/>
</dbReference>
<dbReference type="PANTHER" id="PTHR43539:SF91">
    <property type="entry name" value="FAD-DEPENDENT URATE HYDROXYLASE"/>
    <property type="match status" value="1"/>
</dbReference>
<protein>
    <submittedName>
        <fullName evidence="2">FAD-dependent oxidoreductase</fullName>
    </submittedName>
</protein>
<proteinExistence type="predicted"/>
<keyword evidence="3" id="KW-1185">Reference proteome</keyword>
<dbReference type="Pfam" id="PF13738">
    <property type="entry name" value="Pyr_redox_3"/>
    <property type="match status" value="1"/>
</dbReference>
<dbReference type="PANTHER" id="PTHR43539">
    <property type="entry name" value="FLAVIN-BINDING MONOOXYGENASE-LIKE PROTEIN (AFU_ORTHOLOGUE AFUA_4G09220)"/>
    <property type="match status" value="1"/>
</dbReference>
<reference evidence="2 3" key="1">
    <citation type="submission" date="2013-09" db="EMBL/GenBank/DDBJ databases">
        <title>Genome sequencing of Phaeobacter antarcticus sp. nov. SM1211.</title>
        <authorList>
            <person name="Zhang X.-Y."/>
            <person name="Liu C."/>
            <person name="Chen X.-L."/>
            <person name="Xie B.-B."/>
            <person name="Qin Q.-L."/>
            <person name="Rong J.-C."/>
            <person name="Zhang Y.-Z."/>
        </authorList>
    </citation>
    <scope>NUCLEOTIDE SEQUENCE [LARGE SCALE GENOMIC DNA]</scope>
    <source>
        <strain evidence="2 3">SM1211</strain>
    </source>
</reference>
<gene>
    <name evidence="2" type="ORF">P775_26110</name>
</gene>
<dbReference type="EMBL" id="AWWI01000179">
    <property type="protein sequence ID" value="PIL14909.1"/>
    <property type="molecule type" value="Genomic_DNA"/>
</dbReference>
<dbReference type="InterPro" id="IPR036188">
    <property type="entry name" value="FAD/NAD-bd_sf"/>
</dbReference>
<name>A0A2G8R052_9RHOB</name>